<dbReference type="Gene3D" id="3.10.620.30">
    <property type="match status" value="1"/>
</dbReference>
<sequence>MLRSHIARCCFSLCLTLAFLLPTAAWAQFDNVQPDEAKSAAVLGSSKTMKYQVGVKLQAVGGPCAGLVATIPVPADWPEQTVRLADEQITPAVQRVGYRMVEGTVKEMMVSVPRLNAGETAMALITVEVERRSASPPTETDELKVPRRLPLAMRRYLGPSPYIESRHGEIRSQASKLVRDVETDWKKVETVYDWVRDNITYTSGKPTNAVTALRAKQGDFEDVTGLFVAMCRAIDIPARMVWVPNSAYAEFYLEDADGEGHWYPCRLAGERAFGEMPDHPLIIQKGDNFRLPDRKNPVRFVNEKLSGKAVRGGGKPRVEFVREVLGG</sequence>
<feature type="signal peptide" evidence="1">
    <location>
        <begin position="1"/>
        <end position="27"/>
    </location>
</feature>
<feature type="domain" description="Transglutaminase-like" evidence="2">
    <location>
        <begin position="174"/>
        <end position="264"/>
    </location>
</feature>
<evidence type="ECO:0000313" key="3">
    <source>
        <dbReference type="EMBL" id="PQO42269.1"/>
    </source>
</evidence>
<dbReference type="AlphaFoldDB" id="A0A2S8GCV8"/>
<reference evidence="3 4" key="1">
    <citation type="submission" date="2018-02" db="EMBL/GenBank/DDBJ databases">
        <title>Comparative genomes isolates from brazilian mangrove.</title>
        <authorList>
            <person name="Araujo J.E."/>
            <person name="Taketani R.G."/>
            <person name="Silva M.C.P."/>
            <person name="Loureco M.V."/>
            <person name="Andreote F.D."/>
        </authorList>
    </citation>
    <scope>NUCLEOTIDE SEQUENCE [LARGE SCALE GENOMIC DNA]</scope>
    <source>
        <strain evidence="3 4">Nap-Phe MGV</strain>
    </source>
</reference>
<dbReference type="PANTHER" id="PTHR33490">
    <property type="entry name" value="BLR5614 PROTEIN-RELATED"/>
    <property type="match status" value="1"/>
</dbReference>
<comment type="caution">
    <text evidence="3">The sequence shown here is derived from an EMBL/GenBank/DDBJ whole genome shotgun (WGS) entry which is preliminary data.</text>
</comment>
<accession>A0A2S8GCV8</accession>
<dbReference type="RefSeq" id="WP_105338850.1">
    <property type="nucleotide sequence ID" value="NZ_PUHZ01000025.1"/>
</dbReference>
<evidence type="ECO:0000259" key="2">
    <source>
        <dbReference type="Pfam" id="PF01841"/>
    </source>
</evidence>
<dbReference type="InterPro" id="IPR002931">
    <property type="entry name" value="Transglutaminase-like"/>
</dbReference>
<dbReference type="SUPFAM" id="SSF54001">
    <property type="entry name" value="Cysteine proteinases"/>
    <property type="match status" value="1"/>
</dbReference>
<dbReference type="InterPro" id="IPR038765">
    <property type="entry name" value="Papain-like_cys_pep_sf"/>
</dbReference>
<feature type="chain" id="PRO_5015593045" evidence="1">
    <location>
        <begin position="28"/>
        <end position="327"/>
    </location>
</feature>
<dbReference type="OrthoDB" id="9804872at2"/>
<name>A0A2S8GCV8_9BACT</name>
<dbReference type="Pfam" id="PF01841">
    <property type="entry name" value="Transglut_core"/>
    <property type="match status" value="1"/>
</dbReference>
<dbReference type="PANTHER" id="PTHR33490:SF3">
    <property type="entry name" value="CONSERVED INTEGRAL MEMBRANE PROTEIN"/>
    <property type="match status" value="1"/>
</dbReference>
<dbReference type="EMBL" id="PUHZ01000025">
    <property type="protein sequence ID" value="PQO42269.1"/>
    <property type="molecule type" value="Genomic_DNA"/>
</dbReference>
<organism evidence="3 4">
    <name type="scientific">Blastopirellula marina</name>
    <dbReference type="NCBI Taxonomy" id="124"/>
    <lineage>
        <taxon>Bacteria</taxon>
        <taxon>Pseudomonadati</taxon>
        <taxon>Planctomycetota</taxon>
        <taxon>Planctomycetia</taxon>
        <taxon>Pirellulales</taxon>
        <taxon>Pirellulaceae</taxon>
        <taxon>Blastopirellula</taxon>
    </lineage>
</organism>
<dbReference type="Proteomes" id="UP000237819">
    <property type="component" value="Unassembled WGS sequence"/>
</dbReference>
<protein>
    <submittedName>
        <fullName evidence="3">Transglutaminase</fullName>
    </submittedName>
</protein>
<keyword evidence="1" id="KW-0732">Signal</keyword>
<evidence type="ECO:0000256" key="1">
    <source>
        <dbReference type="SAM" id="SignalP"/>
    </source>
</evidence>
<proteinExistence type="predicted"/>
<evidence type="ECO:0000313" key="4">
    <source>
        <dbReference type="Proteomes" id="UP000237819"/>
    </source>
</evidence>
<gene>
    <name evidence="3" type="ORF">C5Y93_28425</name>
</gene>